<proteinExistence type="predicted"/>
<accession>A0A6G0ZRH3</accession>
<dbReference type="AlphaFoldDB" id="A0A6G0ZRH3"/>
<sequence length="109" mass="12224">MSKSGWESNSGHPPMAGTWQDTMAIEVATSSKTNFVLNIIFVFVRLRLSWKLKSSAPFRCSRSVAYVRFGVQDECDASLWTGGLFILNGRSRTLVWKVRCVRLCASVSM</sequence>
<reference evidence="1 2" key="1">
    <citation type="submission" date="2019-08" db="EMBL/GenBank/DDBJ databases">
        <title>Whole genome of Aphis craccivora.</title>
        <authorList>
            <person name="Voronova N.V."/>
            <person name="Shulinski R.S."/>
            <person name="Bandarenka Y.V."/>
            <person name="Zhorov D.G."/>
            <person name="Warner D."/>
        </authorList>
    </citation>
    <scope>NUCLEOTIDE SEQUENCE [LARGE SCALE GENOMIC DNA]</scope>
    <source>
        <strain evidence="1">180601</strain>
        <tissue evidence="1">Whole Body</tissue>
    </source>
</reference>
<protein>
    <submittedName>
        <fullName evidence="1">Uncharacterized protein</fullName>
    </submittedName>
</protein>
<dbReference type="Proteomes" id="UP000478052">
    <property type="component" value="Unassembled WGS sequence"/>
</dbReference>
<organism evidence="1 2">
    <name type="scientific">Aphis craccivora</name>
    <name type="common">Cowpea aphid</name>
    <dbReference type="NCBI Taxonomy" id="307492"/>
    <lineage>
        <taxon>Eukaryota</taxon>
        <taxon>Metazoa</taxon>
        <taxon>Ecdysozoa</taxon>
        <taxon>Arthropoda</taxon>
        <taxon>Hexapoda</taxon>
        <taxon>Insecta</taxon>
        <taxon>Pterygota</taxon>
        <taxon>Neoptera</taxon>
        <taxon>Paraneoptera</taxon>
        <taxon>Hemiptera</taxon>
        <taxon>Sternorrhyncha</taxon>
        <taxon>Aphidomorpha</taxon>
        <taxon>Aphidoidea</taxon>
        <taxon>Aphididae</taxon>
        <taxon>Aphidini</taxon>
        <taxon>Aphis</taxon>
        <taxon>Aphis</taxon>
    </lineage>
</organism>
<name>A0A6G0ZRH3_APHCR</name>
<gene>
    <name evidence="1" type="ORF">FWK35_00000213</name>
</gene>
<keyword evidence="2" id="KW-1185">Reference proteome</keyword>
<evidence type="ECO:0000313" key="2">
    <source>
        <dbReference type="Proteomes" id="UP000478052"/>
    </source>
</evidence>
<evidence type="ECO:0000313" key="1">
    <source>
        <dbReference type="EMBL" id="KAF0773970.1"/>
    </source>
</evidence>
<comment type="caution">
    <text evidence="1">The sequence shown here is derived from an EMBL/GenBank/DDBJ whole genome shotgun (WGS) entry which is preliminary data.</text>
</comment>
<dbReference type="EMBL" id="VUJU01000017">
    <property type="protein sequence ID" value="KAF0773970.1"/>
    <property type="molecule type" value="Genomic_DNA"/>
</dbReference>